<proteinExistence type="predicted"/>
<dbReference type="PANTHER" id="PTHR33121">
    <property type="entry name" value="CYCLIC DI-GMP PHOSPHODIESTERASE PDEF"/>
    <property type="match status" value="1"/>
</dbReference>
<dbReference type="InterPro" id="IPR035919">
    <property type="entry name" value="EAL_sf"/>
</dbReference>
<accession>A0A3B0XWH5</accession>
<gene>
    <name evidence="2" type="ORF">MNBD_GAMMA10-1692</name>
</gene>
<dbReference type="Gene3D" id="3.20.20.450">
    <property type="entry name" value="EAL domain"/>
    <property type="match status" value="1"/>
</dbReference>
<evidence type="ECO:0000313" key="2">
    <source>
        <dbReference type="EMBL" id="VAW60584.1"/>
    </source>
</evidence>
<sequence>EKGLISPAEFIPVAEDTGTIIQIGEWIFESAFEKINGWFHHLSGEEKFGRISINVSPLQFKQPDFVDLIFRLLEKTSVDPSRIEFEITEGMLVDNIEDTILKINRLKDRGISFSIDDFGTGYSSLSYLNRLPLEKVKIDQSFVRDIHLNKNNETIVQTIIYMAHKLNMKVIAEGVETTAELDCLYNLGCLNYQGYYFNMPMTLEKFEKLLEDTSINSEKNS</sequence>
<feature type="non-terminal residue" evidence="2">
    <location>
        <position position="1"/>
    </location>
</feature>
<reference evidence="2" key="1">
    <citation type="submission" date="2018-06" db="EMBL/GenBank/DDBJ databases">
        <authorList>
            <person name="Zhirakovskaya E."/>
        </authorList>
    </citation>
    <scope>NUCLEOTIDE SEQUENCE</scope>
</reference>
<dbReference type="AlphaFoldDB" id="A0A3B0XWH5"/>
<dbReference type="SMART" id="SM00052">
    <property type="entry name" value="EAL"/>
    <property type="match status" value="1"/>
</dbReference>
<dbReference type="PROSITE" id="PS50883">
    <property type="entry name" value="EAL"/>
    <property type="match status" value="1"/>
</dbReference>
<dbReference type="SUPFAM" id="SSF141868">
    <property type="entry name" value="EAL domain-like"/>
    <property type="match status" value="1"/>
</dbReference>
<evidence type="ECO:0000259" key="1">
    <source>
        <dbReference type="PROSITE" id="PS50883"/>
    </source>
</evidence>
<dbReference type="Pfam" id="PF00563">
    <property type="entry name" value="EAL"/>
    <property type="match status" value="1"/>
</dbReference>
<name>A0A3B0XWH5_9ZZZZ</name>
<protein>
    <submittedName>
        <fullName evidence="2">Diguanylate cyclase/phosphodiesterase (GGDEF &amp; EAL domains) with PAS/PAC sensor(S)</fullName>
    </submittedName>
</protein>
<dbReference type="InterPro" id="IPR001633">
    <property type="entry name" value="EAL_dom"/>
</dbReference>
<dbReference type="CDD" id="cd01948">
    <property type="entry name" value="EAL"/>
    <property type="match status" value="1"/>
</dbReference>
<feature type="domain" description="EAL" evidence="1">
    <location>
        <begin position="1"/>
        <end position="214"/>
    </location>
</feature>
<dbReference type="EMBL" id="UOFJ01000004">
    <property type="protein sequence ID" value="VAW60584.1"/>
    <property type="molecule type" value="Genomic_DNA"/>
</dbReference>
<dbReference type="InterPro" id="IPR050706">
    <property type="entry name" value="Cyclic-di-GMP_PDE-like"/>
</dbReference>
<organism evidence="2">
    <name type="scientific">hydrothermal vent metagenome</name>
    <dbReference type="NCBI Taxonomy" id="652676"/>
    <lineage>
        <taxon>unclassified sequences</taxon>
        <taxon>metagenomes</taxon>
        <taxon>ecological metagenomes</taxon>
    </lineage>
</organism>
<dbReference type="PANTHER" id="PTHR33121:SF70">
    <property type="entry name" value="SIGNALING PROTEIN YKOW"/>
    <property type="match status" value="1"/>
</dbReference>
<dbReference type="GO" id="GO:0071111">
    <property type="term" value="F:cyclic-guanylate-specific phosphodiesterase activity"/>
    <property type="evidence" value="ECO:0007669"/>
    <property type="project" value="InterPro"/>
</dbReference>